<feature type="domain" description="DUF7918" evidence="3">
    <location>
        <begin position="7"/>
        <end position="235"/>
    </location>
</feature>
<evidence type="ECO:0000313" key="4">
    <source>
        <dbReference type="EMBL" id="KAK5538949.1"/>
    </source>
</evidence>
<dbReference type="InterPro" id="IPR057678">
    <property type="entry name" value="DUF7918"/>
</dbReference>
<keyword evidence="1" id="KW-0175">Coiled coil</keyword>
<accession>A0AAV9QCS5</accession>
<dbReference type="PANTHER" id="PTHR36223">
    <property type="entry name" value="BETA-LACTAMASE-TYPE TRANSPEPTIDASE FOLD DOMAIN CONTAINING PROTEIN"/>
    <property type="match status" value="1"/>
</dbReference>
<protein>
    <recommendedName>
        <fullName evidence="3">DUF7918 domain-containing protein</fullName>
    </recommendedName>
</protein>
<gene>
    <name evidence="4" type="ORF">LTR25_004493</name>
</gene>
<comment type="caution">
    <text evidence="4">The sequence shown here is derived from an EMBL/GenBank/DDBJ whole genome shotgun (WGS) entry which is preliminary data.</text>
</comment>
<evidence type="ECO:0000256" key="2">
    <source>
        <dbReference type="SAM" id="MobiDB-lite"/>
    </source>
</evidence>
<evidence type="ECO:0000256" key="1">
    <source>
        <dbReference type="SAM" id="Coils"/>
    </source>
</evidence>
<dbReference type="Proteomes" id="UP001345827">
    <property type="component" value="Unassembled WGS sequence"/>
</dbReference>
<sequence>MAVLGKLEVTISSQGRKLQEYNVDTDEGASILKDSAAQQDATIIKYIEATPRAEFQINYKVTGKLDFGEADHISFHTSIDGQRIRSPYVRREEFDKRDSQAFTRTGSLRCDDAVWKQHPFCWKELSIIEETSTTSRADDAERHAHIGTIKVKVRRRRTTNYHCKVSSVALTNEPVPETALKGRAVDVGTELGQGRPAEPGHVRKGKSVDKRPLAEFIFLYRSKHALQILEVLPQTPPPPPLEDKATEALTLEEARTLLDRQKAELEAARLAIERLEEKKPKLEENVGTLWPSVAPTVALPKGHHEEDATVNSIVKREAPDQSDVNESLRSTEPPKKRVKQEPEVIYLSD</sequence>
<dbReference type="Pfam" id="PF25534">
    <property type="entry name" value="DUF7918"/>
    <property type="match status" value="1"/>
</dbReference>
<reference evidence="4 5" key="1">
    <citation type="submission" date="2023-06" db="EMBL/GenBank/DDBJ databases">
        <title>Black Yeasts Isolated from many extreme environments.</title>
        <authorList>
            <person name="Coleine C."/>
            <person name="Stajich J.E."/>
            <person name="Selbmann L."/>
        </authorList>
    </citation>
    <scope>NUCLEOTIDE SEQUENCE [LARGE SCALE GENOMIC DNA]</scope>
    <source>
        <strain evidence="4 5">CCFEE 5887</strain>
    </source>
</reference>
<organism evidence="4 5">
    <name type="scientific">Vermiconidia calcicola</name>
    <dbReference type="NCBI Taxonomy" id="1690605"/>
    <lineage>
        <taxon>Eukaryota</taxon>
        <taxon>Fungi</taxon>
        <taxon>Dikarya</taxon>
        <taxon>Ascomycota</taxon>
        <taxon>Pezizomycotina</taxon>
        <taxon>Dothideomycetes</taxon>
        <taxon>Dothideomycetidae</taxon>
        <taxon>Mycosphaerellales</taxon>
        <taxon>Extremaceae</taxon>
        <taxon>Vermiconidia</taxon>
    </lineage>
</organism>
<dbReference type="PANTHER" id="PTHR36223:SF1">
    <property type="entry name" value="TRANSCRIPTION ELONGATION FACTOR EAF N-TERMINAL DOMAIN-CONTAINING PROTEIN"/>
    <property type="match status" value="1"/>
</dbReference>
<dbReference type="AlphaFoldDB" id="A0AAV9QCS5"/>
<feature type="coiled-coil region" evidence="1">
    <location>
        <begin position="248"/>
        <end position="285"/>
    </location>
</feature>
<dbReference type="EMBL" id="JAXLQG010000006">
    <property type="protein sequence ID" value="KAK5538949.1"/>
    <property type="molecule type" value="Genomic_DNA"/>
</dbReference>
<keyword evidence="5" id="KW-1185">Reference proteome</keyword>
<feature type="compositionally biased region" description="Basic and acidic residues" evidence="2">
    <location>
        <begin position="332"/>
        <end position="342"/>
    </location>
</feature>
<proteinExistence type="predicted"/>
<name>A0AAV9QCS5_9PEZI</name>
<feature type="region of interest" description="Disordered" evidence="2">
    <location>
        <begin position="297"/>
        <end position="349"/>
    </location>
</feature>
<evidence type="ECO:0000313" key="5">
    <source>
        <dbReference type="Proteomes" id="UP001345827"/>
    </source>
</evidence>
<evidence type="ECO:0000259" key="3">
    <source>
        <dbReference type="Pfam" id="PF25534"/>
    </source>
</evidence>